<dbReference type="PANTHER" id="PTHR34710">
    <property type="entry name" value="OS03G0834100 PROTEIN"/>
    <property type="match status" value="1"/>
</dbReference>
<feature type="domain" description="DUF3615" evidence="1">
    <location>
        <begin position="10"/>
        <end position="69"/>
    </location>
</feature>
<gene>
    <name evidence="2" type="ORF">SETIT_2G369700v2</name>
</gene>
<organism evidence="2">
    <name type="scientific">Setaria italica</name>
    <name type="common">Foxtail millet</name>
    <name type="synonym">Panicum italicum</name>
    <dbReference type="NCBI Taxonomy" id="4555"/>
    <lineage>
        <taxon>Eukaryota</taxon>
        <taxon>Viridiplantae</taxon>
        <taxon>Streptophyta</taxon>
        <taxon>Embryophyta</taxon>
        <taxon>Tracheophyta</taxon>
        <taxon>Spermatophyta</taxon>
        <taxon>Magnoliopsida</taxon>
        <taxon>Liliopsida</taxon>
        <taxon>Poales</taxon>
        <taxon>Poaceae</taxon>
        <taxon>PACMAD clade</taxon>
        <taxon>Panicoideae</taxon>
        <taxon>Panicodae</taxon>
        <taxon>Paniceae</taxon>
        <taxon>Cenchrinae</taxon>
        <taxon>Setaria</taxon>
    </lineage>
</organism>
<dbReference type="Pfam" id="PF12274">
    <property type="entry name" value="DUF3615"/>
    <property type="match status" value="1"/>
</dbReference>
<accession>A0A368Q6U7</accession>
<proteinExistence type="predicted"/>
<dbReference type="OrthoDB" id="663959at2759"/>
<dbReference type="AlphaFoldDB" id="A0A368Q6U7"/>
<dbReference type="PANTHER" id="PTHR34710:SF18">
    <property type="entry name" value="OS05G0522700 PROTEIN"/>
    <property type="match status" value="1"/>
</dbReference>
<protein>
    <recommendedName>
        <fullName evidence="1">DUF3615 domain-containing protein</fullName>
    </recommendedName>
</protein>
<dbReference type="InterPro" id="IPR022059">
    <property type="entry name" value="DUF3615"/>
</dbReference>
<name>A0A368Q6U7_SETIT</name>
<dbReference type="EMBL" id="CM003529">
    <property type="protein sequence ID" value="RCV13736.1"/>
    <property type="molecule type" value="Genomic_DNA"/>
</dbReference>
<dbReference type="KEGG" id="sita:101768619"/>
<sequence>MNPLLVDYVRWHDGTRWTHGNFVARRKRSGCLSFLPAPRTLFFFELMHSPEFTGVVTCTPLDEPVTEGYSILGFPIWWGTRRNGSLDIICKTCYRHFKSPDCLTSETLACGHKNAERVCEMCDCRSCVLHPFPDQENVRMPIADTFIATNLRTSVDRMHT</sequence>
<evidence type="ECO:0000313" key="2">
    <source>
        <dbReference type="EMBL" id="RCV13736.1"/>
    </source>
</evidence>
<reference evidence="2" key="1">
    <citation type="journal article" date="2012" name="Nat. Biotechnol.">
        <title>Reference genome sequence of the model plant Setaria.</title>
        <authorList>
            <person name="Bennetzen J.L."/>
            <person name="Schmutz J."/>
            <person name="Wang H."/>
            <person name="Percifield R."/>
            <person name="Hawkins J."/>
            <person name="Pontaroli A.C."/>
            <person name="Estep M."/>
            <person name="Feng L."/>
            <person name="Vaughn J.N."/>
            <person name="Grimwood J."/>
            <person name="Jenkins J."/>
            <person name="Barry K."/>
            <person name="Lindquist E."/>
            <person name="Hellsten U."/>
            <person name="Deshpande S."/>
            <person name="Wang X."/>
            <person name="Wu X."/>
            <person name="Mitros T."/>
            <person name="Triplett J."/>
            <person name="Yang X."/>
            <person name="Ye C.Y."/>
            <person name="Mauro-Herrera M."/>
            <person name="Wang L."/>
            <person name="Li P."/>
            <person name="Sharma M."/>
            <person name="Sharma R."/>
            <person name="Ronald P.C."/>
            <person name="Panaud O."/>
            <person name="Kellogg E.A."/>
            <person name="Brutnell T.P."/>
            <person name="Doust A.N."/>
            <person name="Tuskan G.A."/>
            <person name="Rokhsar D."/>
            <person name="Devos K.M."/>
        </authorList>
    </citation>
    <scope>NUCLEOTIDE SEQUENCE [LARGE SCALE GENOMIC DNA]</scope>
    <source>
        <strain evidence="2">Yugu1</strain>
    </source>
</reference>
<evidence type="ECO:0000259" key="1">
    <source>
        <dbReference type="Pfam" id="PF12274"/>
    </source>
</evidence>
<reference evidence="2" key="2">
    <citation type="submission" date="2015-07" db="EMBL/GenBank/DDBJ databases">
        <authorList>
            <person name="Noorani M."/>
        </authorList>
    </citation>
    <scope>NUCLEOTIDE SEQUENCE</scope>
    <source>
        <strain evidence="2">Yugu1</strain>
    </source>
</reference>